<dbReference type="RefSeq" id="WP_273614800.1">
    <property type="nucleotide sequence ID" value="NZ_CP117416.1"/>
</dbReference>
<evidence type="ECO:0000256" key="1">
    <source>
        <dbReference type="ARBA" id="ARBA00004651"/>
    </source>
</evidence>
<dbReference type="AlphaFoldDB" id="A0AAX3M332"/>
<dbReference type="GO" id="GO:0005886">
    <property type="term" value="C:plasma membrane"/>
    <property type="evidence" value="ECO:0007669"/>
    <property type="project" value="UniProtKB-SubCell"/>
</dbReference>
<gene>
    <name evidence="9" type="ORF">PQ456_02995</name>
</gene>
<evidence type="ECO:0000256" key="3">
    <source>
        <dbReference type="ARBA" id="ARBA00022475"/>
    </source>
</evidence>
<dbReference type="InterPro" id="IPR000620">
    <property type="entry name" value="EamA_dom"/>
</dbReference>
<name>A0AAX3M332_9BACL</name>
<keyword evidence="10" id="KW-1185">Reference proteome</keyword>
<dbReference type="Pfam" id="PF00892">
    <property type="entry name" value="EamA"/>
    <property type="match status" value="2"/>
</dbReference>
<keyword evidence="3" id="KW-1003">Cell membrane</keyword>
<evidence type="ECO:0000256" key="2">
    <source>
        <dbReference type="ARBA" id="ARBA00007362"/>
    </source>
</evidence>
<feature type="domain" description="EamA" evidence="8">
    <location>
        <begin position="157"/>
        <end position="298"/>
    </location>
</feature>
<feature type="transmembrane region" description="Helical" evidence="7">
    <location>
        <begin position="73"/>
        <end position="95"/>
    </location>
</feature>
<evidence type="ECO:0000256" key="5">
    <source>
        <dbReference type="ARBA" id="ARBA00022989"/>
    </source>
</evidence>
<organism evidence="9 10">
    <name type="scientific">Paenibacillus kyungheensis</name>
    <dbReference type="NCBI Taxonomy" id="1452732"/>
    <lineage>
        <taxon>Bacteria</taxon>
        <taxon>Bacillati</taxon>
        <taxon>Bacillota</taxon>
        <taxon>Bacilli</taxon>
        <taxon>Bacillales</taxon>
        <taxon>Paenibacillaceae</taxon>
        <taxon>Paenibacillus</taxon>
    </lineage>
</organism>
<feature type="transmembrane region" description="Helical" evidence="7">
    <location>
        <begin position="281"/>
        <end position="300"/>
    </location>
</feature>
<dbReference type="PANTHER" id="PTHR32322:SF18">
    <property type="entry name" value="S-ADENOSYLMETHIONINE_S-ADENOSYLHOMOCYSTEINE TRANSPORTER"/>
    <property type="match status" value="1"/>
</dbReference>
<dbReference type="InterPro" id="IPR050638">
    <property type="entry name" value="AA-Vitamin_Transporters"/>
</dbReference>
<dbReference type="PANTHER" id="PTHR32322">
    <property type="entry name" value="INNER MEMBRANE TRANSPORTER"/>
    <property type="match status" value="1"/>
</dbReference>
<feature type="transmembrane region" description="Helical" evidence="7">
    <location>
        <begin position="187"/>
        <end position="205"/>
    </location>
</feature>
<evidence type="ECO:0000256" key="4">
    <source>
        <dbReference type="ARBA" id="ARBA00022692"/>
    </source>
</evidence>
<dbReference type="EMBL" id="CP117416">
    <property type="protein sequence ID" value="WCT56517.1"/>
    <property type="molecule type" value="Genomic_DNA"/>
</dbReference>
<dbReference type="InterPro" id="IPR037185">
    <property type="entry name" value="EmrE-like"/>
</dbReference>
<keyword evidence="5 7" id="KW-1133">Transmembrane helix</keyword>
<feature type="transmembrane region" description="Helical" evidence="7">
    <location>
        <begin position="258"/>
        <end position="275"/>
    </location>
</feature>
<protein>
    <submittedName>
        <fullName evidence="9">DMT family transporter</fullName>
    </submittedName>
</protein>
<accession>A0AAX3M332</accession>
<evidence type="ECO:0000259" key="8">
    <source>
        <dbReference type="Pfam" id="PF00892"/>
    </source>
</evidence>
<evidence type="ECO:0000313" key="10">
    <source>
        <dbReference type="Proteomes" id="UP001220509"/>
    </source>
</evidence>
<proteinExistence type="inferred from homology"/>
<comment type="subcellular location">
    <subcellularLocation>
        <location evidence="1">Cell membrane</location>
        <topology evidence="1">Multi-pass membrane protein</topology>
    </subcellularLocation>
</comment>
<keyword evidence="4 7" id="KW-0812">Transmembrane</keyword>
<evidence type="ECO:0000256" key="7">
    <source>
        <dbReference type="SAM" id="Phobius"/>
    </source>
</evidence>
<dbReference type="SUPFAM" id="SSF103481">
    <property type="entry name" value="Multidrug resistance efflux transporter EmrE"/>
    <property type="match status" value="2"/>
</dbReference>
<dbReference type="Proteomes" id="UP001220509">
    <property type="component" value="Chromosome"/>
</dbReference>
<feature type="transmembrane region" description="Helical" evidence="7">
    <location>
        <begin position="225"/>
        <end position="246"/>
    </location>
</feature>
<feature type="transmembrane region" description="Helical" evidence="7">
    <location>
        <begin position="9"/>
        <end position="28"/>
    </location>
</feature>
<keyword evidence="6 7" id="KW-0472">Membrane</keyword>
<dbReference type="Gene3D" id="1.10.3730.20">
    <property type="match status" value="1"/>
</dbReference>
<evidence type="ECO:0000313" key="9">
    <source>
        <dbReference type="EMBL" id="WCT56517.1"/>
    </source>
</evidence>
<sequence>MTTQSNRIPAYLAALAYALIIGFSFLFMKMTINTAHPLDVLAHRFLLSTIVLGIPILLGWIKVTCTWRDIWRILPLAMLSPILFFAFQAFGLLYASSSEAGIIQATAPIFTLILATYFLKEQSSWIQKGSLLLSVIGVVFIFVMKGGTNFSLSNLGGILLLIGSALCFAGYGVLARPLTKQYNPLQLTWVTMITACVLFNIVALGRHLILGTVIEYVQPFTEPHYGFALLYLGILSSLGTTLLSSYALSHLEATKMSVFSNFATITSMIAGSVFLHEQLMYYHIIGTTLIILGVLGTNWGKRSGDRFKQMITSKS</sequence>
<feature type="transmembrane region" description="Helical" evidence="7">
    <location>
        <begin position="101"/>
        <end position="119"/>
    </location>
</feature>
<feature type="transmembrane region" description="Helical" evidence="7">
    <location>
        <begin position="154"/>
        <end position="175"/>
    </location>
</feature>
<comment type="similarity">
    <text evidence="2">Belongs to the EamA transporter family.</text>
</comment>
<reference evidence="9 10" key="1">
    <citation type="submission" date="2023-02" db="EMBL/GenBank/DDBJ databases">
        <title>Genome sequence of Paenibacillus kyungheensis KACC 18744.</title>
        <authorList>
            <person name="Kim S."/>
            <person name="Heo J."/>
            <person name="Kwon S.-W."/>
        </authorList>
    </citation>
    <scope>NUCLEOTIDE SEQUENCE [LARGE SCALE GENOMIC DNA]</scope>
    <source>
        <strain evidence="9 10">KACC 18744</strain>
    </source>
</reference>
<feature type="transmembrane region" description="Helical" evidence="7">
    <location>
        <begin position="131"/>
        <end position="148"/>
    </location>
</feature>
<feature type="domain" description="EamA" evidence="8">
    <location>
        <begin position="10"/>
        <end position="142"/>
    </location>
</feature>
<dbReference type="KEGG" id="pka:PQ456_02995"/>
<evidence type="ECO:0000256" key="6">
    <source>
        <dbReference type="ARBA" id="ARBA00023136"/>
    </source>
</evidence>
<feature type="transmembrane region" description="Helical" evidence="7">
    <location>
        <begin position="40"/>
        <end position="61"/>
    </location>
</feature>